<evidence type="ECO:0000313" key="2">
    <source>
        <dbReference type="Proteomes" id="UP000289546"/>
    </source>
</evidence>
<dbReference type="Proteomes" id="UP000289546">
    <property type="component" value="Unassembled WGS sequence"/>
</dbReference>
<dbReference type="PRINTS" id="PR00081">
    <property type="entry name" value="GDHRDH"/>
</dbReference>
<organism evidence="1 2">
    <name type="scientific">Bradyrhizobium nanningense</name>
    <dbReference type="NCBI Taxonomy" id="1325118"/>
    <lineage>
        <taxon>Bacteria</taxon>
        <taxon>Pseudomonadati</taxon>
        <taxon>Pseudomonadota</taxon>
        <taxon>Alphaproteobacteria</taxon>
        <taxon>Hyphomicrobiales</taxon>
        <taxon>Nitrobacteraceae</taxon>
        <taxon>Bradyrhizobium</taxon>
    </lineage>
</organism>
<evidence type="ECO:0000313" key="1">
    <source>
        <dbReference type="EMBL" id="RXH28647.1"/>
    </source>
</evidence>
<evidence type="ECO:0008006" key="3">
    <source>
        <dbReference type="Google" id="ProtNLM"/>
    </source>
</evidence>
<proteinExistence type="predicted"/>
<comment type="caution">
    <text evidence="1">The sequence shown here is derived from an EMBL/GenBank/DDBJ whole genome shotgun (WGS) entry which is preliminary data.</text>
</comment>
<dbReference type="Gene3D" id="3.40.50.720">
    <property type="entry name" value="NAD(P)-binding Rossmann-like Domain"/>
    <property type="match status" value="1"/>
</dbReference>
<dbReference type="OrthoDB" id="5513072at2"/>
<dbReference type="InterPro" id="IPR002347">
    <property type="entry name" value="SDR_fam"/>
</dbReference>
<name>A0A4Q0S4H6_9BRAD</name>
<dbReference type="PANTHER" id="PTHR43431:SF7">
    <property type="entry name" value="OXIDOREDUCTASE, SHORT CHAIN DEHYDROGENASE_REDUCTASE FAMILY (AFU_ORTHOLOGUE AFUA_5G14000)"/>
    <property type="match status" value="1"/>
</dbReference>
<keyword evidence="2" id="KW-1185">Reference proteome</keyword>
<dbReference type="AlphaFoldDB" id="A0A4Q0S4H6"/>
<dbReference type="RefSeq" id="WP_128918647.1">
    <property type="nucleotide sequence ID" value="NZ_LBJC01000029.1"/>
</dbReference>
<dbReference type="InterPro" id="IPR036291">
    <property type="entry name" value="NAD(P)-bd_dom_sf"/>
</dbReference>
<accession>A0A4Q0S4H6</accession>
<reference evidence="1 2" key="1">
    <citation type="submission" date="2015-04" db="EMBL/GenBank/DDBJ databases">
        <title>Comparative genomics of rhizobia nodulating Arachis hypogaea in China.</title>
        <authorList>
            <person name="Li Y."/>
        </authorList>
    </citation>
    <scope>NUCLEOTIDE SEQUENCE [LARGE SCALE GENOMIC DNA]</scope>
    <source>
        <strain evidence="1 2">CCBAU 51757</strain>
    </source>
</reference>
<sequence>MSSNEIAIVVGAGAGLGNALVARFADEGMRVAAVSRSGGAGEPQRDLVRRYSCDATDAKQVKEVFERVRGELGPPSLVVFNVGIWDRGGILDISADLFEQAWRTGCFAGFLVGRAAATSMLESGGGTIIFSGATGSVRGGAGFAAFASPKFALRGLAQAMARELGSESIHVAHVVLDGMIAREDDSSETLLQPAAIAQSYYQLHRQARSAWTHELDLRPFSERF</sequence>
<protein>
    <recommendedName>
        <fullName evidence="3">Short-chain dehydrogenase</fullName>
    </recommendedName>
</protein>
<dbReference type="SUPFAM" id="SSF51735">
    <property type="entry name" value="NAD(P)-binding Rossmann-fold domains"/>
    <property type="match status" value="1"/>
</dbReference>
<dbReference type="Pfam" id="PF00106">
    <property type="entry name" value="adh_short"/>
    <property type="match status" value="1"/>
</dbReference>
<dbReference type="EMBL" id="LBJQ01000074">
    <property type="protein sequence ID" value="RXH28647.1"/>
    <property type="molecule type" value="Genomic_DNA"/>
</dbReference>
<dbReference type="PANTHER" id="PTHR43431">
    <property type="entry name" value="OXIDOREDUCTASE, SHORT CHAIN DEHYDROGENASE/REDUCTASE FAMILY (AFU_ORTHOLOGUE AFUA_5G14000)"/>
    <property type="match status" value="1"/>
</dbReference>
<gene>
    <name evidence="1" type="ORF">XH99_14605</name>
</gene>